<evidence type="ECO:0000256" key="6">
    <source>
        <dbReference type="ARBA" id="ARBA00023163"/>
    </source>
</evidence>
<dbReference type="InterPro" id="IPR043135">
    <property type="entry name" value="Fur_C"/>
</dbReference>
<accession>B4D291</accession>
<dbReference type="InterPro" id="IPR002481">
    <property type="entry name" value="FUR"/>
</dbReference>
<protein>
    <submittedName>
        <fullName evidence="10">Ferric uptake regulator, Fur family</fullName>
    </submittedName>
</protein>
<name>B4D291_9BACT</name>
<keyword evidence="5" id="KW-0238">DNA-binding</keyword>
<dbReference type="Proteomes" id="UP000005824">
    <property type="component" value="Unassembled WGS sequence"/>
</dbReference>
<keyword evidence="11" id="KW-1185">Reference proteome</keyword>
<dbReference type="eggNOG" id="COG0735">
    <property type="taxonomic scope" value="Bacteria"/>
</dbReference>
<feature type="binding site" evidence="7">
    <location>
        <position position="145"/>
    </location>
    <ligand>
        <name>Zn(2+)</name>
        <dbReference type="ChEBI" id="CHEBI:29105"/>
    </ligand>
</feature>
<feature type="binding site" evidence="7">
    <location>
        <position position="142"/>
    </location>
    <ligand>
        <name>Zn(2+)</name>
        <dbReference type="ChEBI" id="CHEBI:29105"/>
    </ligand>
</feature>
<dbReference type="SUPFAM" id="SSF46785">
    <property type="entry name" value="Winged helix' DNA-binding domain"/>
    <property type="match status" value="1"/>
</dbReference>
<dbReference type="GO" id="GO:0003700">
    <property type="term" value="F:DNA-binding transcription factor activity"/>
    <property type="evidence" value="ECO:0007669"/>
    <property type="project" value="InterPro"/>
</dbReference>
<feature type="binding site" evidence="7">
    <location>
        <position position="102"/>
    </location>
    <ligand>
        <name>Zn(2+)</name>
        <dbReference type="ChEBI" id="CHEBI:29105"/>
    </ligand>
</feature>
<dbReference type="InParanoid" id="B4D291"/>
<reference evidence="10 11" key="1">
    <citation type="journal article" date="2011" name="J. Bacteriol.">
        <title>Genome sequence of Chthoniobacter flavus Ellin428, an aerobic heterotrophic soil bacterium.</title>
        <authorList>
            <person name="Kant R."/>
            <person name="van Passel M.W."/>
            <person name="Palva A."/>
            <person name="Lucas S."/>
            <person name="Lapidus A."/>
            <person name="Glavina Del Rio T."/>
            <person name="Dalin E."/>
            <person name="Tice H."/>
            <person name="Bruce D."/>
            <person name="Goodwin L."/>
            <person name="Pitluck S."/>
            <person name="Larimer F.W."/>
            <person name="Land M.L."/>
            <person name="Hauser L."/>
            <person name="Sangwan P."/>
            <person name="de Vos W.M."/>
            <person name="Janssen P.H."/>
            <person name="Smidt H."/>
        </authorList>
    </citation>
    <scope>NUCLEOTIDE SEQUENCE [LARGE SCALE GENOMIC DNA]</scope>
    <source>
        <strain evidence="10 11">Ellin428</strain>
    </source>
</reference>
<dbReference type="GO" id="GO:0045892">
    <property type="term" value="P:negative regulation of DNA-templated transcription"/>
    <property type="evidence" value="ECO:0007669"/>
    <property type="project" value="TreeGrafter"/>
</dbReference>
<dbReference type="GO" id="GO:0000976">
    <property type="term" value="F:transcription cis-regulatory region binding"/>
    <property type="evidence" value="ECO:0007669"/>
    <property type="project" value="TreeGrafter"/>
</dbReference>
<feature type="region of interest" description="Disordered" evidence="9">
    <location>
        <begin position="1"/>
        <end position="23"/>
    </location>
</feature>
<evidence type="ECO:0000256" key="9">
    <source>
        <dbReference type="SAM" id="MobiDB-lite"/>
    </source>
</evidence>
<comment type="cofactor">
    <cofactor evidence="7">
        <name>Zn(2+)</name>
        <dbReference type="ChEBI" id="CHEBI:29105"/>
    </cofactor>
    <text evidence="7">Binds 1 zinc ion per subunit.</text>
</comment>
<comment type="cofactor">
    <cofactor evidence="8">
        <name>Mn(2+)</name>
        <dbReference type="ChEBI" id="CHEBI:29035"/>
    </cofactor>
    <cofactor evidence="8">
        <name>Fe(2+)</name>
        <dbReference type="ChEBI" id="CHEBI:29033"/>
    </cofactor>
    <text evidence="8">Binds 1 Mn(2+) or Fe(2+) ion per subunit.</text>
</comment>
<evidence type="ECO:0000256" key="7">
    <source>
        <dbReference type="PIRSR" id="PIRSR602481-1"/>
    </source>
</evidence>
<dbReference type="Pfam" id="PF01475">
    <property type="entry name" value="FUR"/>
    <property type="match status" value="1"/>
</dbReference>
<gene>
    <name evidence="10" type="ORF">CfE428DRAFT_3016</name>
</gene>
<dbReference type="AlphaFoldDB" id="B4D291"/>
<comment type="caution">
    <text evidence="10">The sequence shown here is derived from an EMBL/GenBank/DDBJ whole genome shotgun (WGS) entry which is preliminary data.</text>
</comment>
<dbReference type="STRING" id="497964.CfE428DRAFT_3016"/>
<keyword evidence="6" id="KW-0804">Transcription</keyword>
<keyword evidence="3 7" id="KW-0862">Zinc</keyword>
<keyword evidence="7" id="KW-0479">Metal-binding</keyword>
<evidence type="ECO:0000256" key="3">
    <source>
        <dbReference type="ARBA" id="ARBA00022833"/>
    </source>
</evidence>
<organism evidence="10 11">
    <name type="scientific">Chthoniobacter flavus Ellin428</name>
    <dbReference type="NCBI Taxonomy" id="497964"/>
    <lineage>
        <taxon>Bacteria</taxon>
        <taxon>Pseudomonadati</taxon>
        <taxon>Verrucomicrobiota</taxon>
        <taxon>Spartobacteria</taxon>
        <taxon>Chthoniobacterales</taxon>
        <taxon>Chthoniobacteraceae</taxon>
        <taxon>Chthoniobacter</taxon>
    </lineage>
</organism>
<evidence type="ECO:0000256" key="5">
    <source>
        <dbReference type="ARBA" id="ARBA00023125"/>
    </source>
</evidence>
<keyword evidence="4" id="KW-0805">Transcription regulation</keyword>
<dbReference type="InterPro" id="IPR036390">
    <property type="entry name" value="WH_DNA-bd_sf"/>
</dbReference>
<proteinExistence type="inferred from homology"/>
<dbReference type="GO" id="GO:0008270">
    <property type="term" value="F:zinc ion binding"/>
    <property type="evidence" value="ECO:0007669"/>
    <property type="project" value="TreeGrafter"/>
</dbReference>
<evidence type="ECO:0000313" key="11">
    <source>
        <dbReference type="Proteomes" id="UP000005824"/>
    </source>
</evidence>
<dbReference type="PANTHER" id="PTHR33202">
    <property type="entry name" value="ZINC UPTAKE REGULATION PROTEIN"/>
    <property type="match status" value="1"/>
</dbReference>
<keyword evidence="8" id="KW-0408">Iron</keyword>
<dbReference type="PANTHER" id="PTHR33202:SF22">
    <property type="entry name" value="HYDROGEN PEROXIDE SENSITIVE REPRESSOR"/>
    <property type="match status" value="1"/>
</dbReference>
<dbReference type="InterPro" id="IPR036388">
    <property type="entry name" value="WH-like_DNA-bd_sf"/>
</dbReference>
<feature type="binding site" evidence="7">
    <location>
        <position position="105"/>
    </location>
    <ligand>
        <name>Zn(2+)</name>
        <dbReference type="ChEBI" id="CHEBI:29105"/>
    </ligand>
</feature>
<dbReference type="GO" id="GO:1900376">
    <property type="term" value="P:regulation of secondary metabolite biosynthetic process"/>
    <property type="evidence" value="ECO:0007669"/>
    <property type="project" value="TreeGrafter"/>
</dbReference>
<feature type="binding site" evidence="8">
    <location>
        <position position="134"/>
    </location>
    <ligand>
        <name>Fe cation</name>
        <dbReference type="ChEBI" id="CHEBI:24875"/>
    </ligand>
</feature>
<dbReference type="EMBL" id="ABVL01000008">
    <property type="protein sequence ID" value="EDY19331.1"/>
    <property type="molecule type" value="Genomic_DNA"/>
</dbReference>
<dbReference type="Gene3D" id="3.30.1490.190">
    <property type="match status" value="1"/>
</dbReference>
<dbReference type="RefSeq" id="WP_006980341.1">
    <property type="nucleotide sequence ID" value="NZ_ABVL01000008.1"/>
</dbReference>
<evidence type="ECO:0000256" key="2">
    <source>
        <dbReference type="ARBA" id="ARBA00022491"/>
    </source>
</evidence>
<evidence type="ECO:0000256" key="8">
    <source>
        <dbReference type="PIRSR" id="PIRSR602481-2"/>
    </source>
</evidence>
<dbReference type="CDD" id="cd07153">
    <property type="entry name" value="Fur_like"/>
    <property type="match status" value="1"/>
</dbReference>
<evidence type="ECO:0000256" key="4">
    <source>
        <dbReference type="ARBA" id="ARBA00023015"/>
    </source>
</evidence>
<sequence>MKLRDNHSGDASPTPDDHIHGRGLRMTDQRRAVYDALMGQRDHPTAVEVFMRVKTKMPNISLATVYNCLETLTDCGIIKAVNHDREPSRYCPNLAEHAHLFCQGCGSVMDIPLRSNRRPQDIWDLPEDVSVVQHEVSFRGLCPKCATADAADTPPDTQKAPRTRSK</sequence>
<evidence type="ECO:0000313" key="10">
    <source>
        <dbReference type="EMBL" id="EDY19331.1"/>
    </source>
</evidence>
<keyword evidence="2" id="KW-0678">Repressor</keyword>
<evidence type="ECO:0000256" key="1">
    <source>
        <dbReference type="ARBA" id="ARBA00007957"/>
    </source>
</evidence>
<comment type="similarity">
    <text evidence="1">Belongs to the Fur family.</text>
</comment>
<dbReference type="Gene3D" id="1.10.10.10">
    <property type="entry name" value="Winged helix-like DNA-binding domain superfamily/Winged helix DNA-binding domain"/>
    <property type="match status" value="1"/>
</dbReference>